<name>A0ABU4H2K7_9MICO</name>
<protein>
    <submittedName>
        <fullName evidence="1">Uncharacterized protein</fullName>
    </submittedName>
</protein>
<accession>A0ABU4H2K7</accession>
<sequence length="44" mass="4780">MAAVITGGEAQSFEPDGSVITRGTVTPIYGYLVDDYQPDYVRIN</sequence>
<evidence type="ECO:0000313" key="2">
    <source>
        <dbReference type="Proteomes" id="UP001283109"/>
    </source>
</evidence>
<reference evidence="1 2" key="1">
    <citation type="submission" date="2023-11" db="EMBL/GenBank/DDBJ databases">
        <title>Draft genome sequence of Microbacterium arthrosphaerae JCM 30492.</title>
        <authorList>
            <person name="Zhang G."/>
            <person name="Ding Y."/>
        </authorList>
    </citation>
    <scope>NUCLEOTIDE SEQUENCE [LARGE SCALE GENOMIC DNA]</scope>
    <source>
        <strain evidence="1 2">JCM 30492</strain>
    </source>
</reference>
<gene>
    <name evidence="1" type="ORF">R8Z58_08970</name>
</gene>
<dbReference type="Proteomes" id="UP001283109">
    <property type="component" value="Unassembled WGS sequence"/>
</dbReference>
<proteinExistence type="predicted"/>
<dbReference type="RefSeq" id="WP_318353406.1">
    <property type="nucleotide sequence ID" value="NZ_JAWQEV010000002.1"/>
</dbReference>
<keyword evidence="2" id="KW-1185">Reference proteome</keyword>
<organism evidence="1 2">
    <name type="scientific">Microbacterium arthrosphaerae</name>
    <dbReference type="NCBI Taxonomy" id="792652"/>
    <lineage>
        <taxon>Bacteria</taxon>
        <taxon>Bacillati</taxon>
        <taxon>Actinomycetota</taxon>
        <taxon>Actinomycetes</taxon>
        <taxon>Micrococcales</taxon>
        <taxon>Microbacteriaceae</taxon>
        <taxon>Microbacterium</taxon>
    </lineage>
</organism>
<comment type="caution">
    <text evidence="1">The sequence shown here is derived from an EMBL/GenBank/DDBJ whole genome shotgun (WGS) entry which is preliminary data.</text>
</comment>
<dbReference type="EMBL" id="JAWQEV010000002">
    <property type="protein sequence ID" value="MDW4572900.1"/>
    <property type="molecule type" value="Genomic_DNA"/>
</dbReference>
<evidence type="ECO:0000313" key="1">
    <source>
        <dbReference type="EMBL" id="MDW4572900.1"/>
    </source>
</evidence>